<name>A0AB72XBF5_9RALS</name>
<feature type="domain" description="HTH tetR-type" evidence="5">
    <location>
        <begin position="6"/>
        <end position="66"/>
    </location>
</feature>
<dbReference type="InterPro" id="IPR050109">
    <property type="entry name" value="HTH-type_TetR-like_transc_reg"/>
</dbReference>
<dbReference type="Proteomes" id="UP001189225">
    <property type="component" value="Unassembled WGS sequence"/>
</dbReference>
<dbReference type="RefSeq" id="WP_316888353.1">
    <property type="nucleotide sequence ID" value="NZ_CATWAR010000001.1"/>
</dbReference>
<feature type="DNA-binding region" description="H-T-H motif" evidence="4">
    <location>
        <begin position="29"/>
        <end position="48"/>
    </location>
</feature>
<dbReference type="SUPFAM" id="SSF48498">
    <property type="entry name" value="Tetracyclin repressor-like, C-terminal domain"/>
    <property type="match status" value="1"/>
</dbReference>
<evidence type="ECO:0000259" key="5">
    <source>
        <dbReference type="PROSITE" id="PS50977"/>
    </source>
</evidence>
<evidence type="ECO:0000256" key="1">
    <source>
        <dbReference type="ARBA" id="ARBA00023015"/>
    </source>
</evidence>
<proteinExistence type="predicted"/>
<dbReference type="PRINTS" id="PR00455">
    <property type="entry name" value="HTHTETR"/>
</dbReference>
<dbReference type="FunFam" id="1.10.10.60:FF:000141">
    <property type="entry name" value="TetR family transcriptional regulator"/>
    <property type="match status" value="1"/>
</dbReference>
<accession>A0AB72XBF5</accession>
<dbReference type="InterPro" id="IPR036271">
    <property type="entry name" value="Tet_transcr_reg_TetR-rel_C_sf"/>
</dbReference>
<reference evidence="6 7" key="1">
    <citation type="submission" date="2023-07" db="EMBL/GenBank/DDBJ databases">
        <authorList>
            <person name="Peeters C."/>
        </authorList>
    </citation>
    <scope>NUCLEOTIDE SEQUENCE [LARGE SCALE GENOMIC DNA]</scope>
    <source>
        <strain evidence="6 7">R-16034</strain>
    </source>
</reference>
<sequence length="200" mass="22506">MRTKTEQKRLQLLSAATEVFFEQGYERTLMSHVSERAKCSKGTLYSYFESKEELYYEVIIAATAQETGGVLEQLDASAECIENLLFAFGVRLLQTVYSSRFQALRRLVFSTPADSKLGATIYARTVKPYMDLTTQFLASAMERGQLRRDDPEVAAAHLCGLLESELLLKFLLHALDNVPPTQLESIARRAMKAFVAAYQA</sequence>
<keyword evidence="7" id="KW-1185">Reference proteome</keyword>
<protein>
    <recommendedName>
        <fullName evidence="5">HTH tetR-type domain-containing protein</fullName>
    </recommendedName>
</protein>
<dbReference type="InterPro" id="IPR009057">
    <property type="entry name" value="Homeodomain-like_sf"/>
</dbReference>
<dbReference type="InterPro" id="IPR039536">
    <property type="entry name" value="TetR_C_Proteobacteria"/>
</dbReference>
<dbReference type="PROSITE" id="PS50977">
    <property type="entry name" value="HTH_TETR_2"/>
    <property type="match status" value="1"/>
</dbReference>
<comment type="caution">
    <text evidence="6">The sequence shown here is derived from an EMBL/GenBank/DDBJ whole genome shotgun (WGS) entry which is preliminary data.</text>
</comment>
<dbReference type="GO" id="GO:0000976">
    <property type="term" value="F:transcription cis-regulatory region binding"/>
    <property type="evidence" value="ECO:0007669"/>
    <property type="project" value="TreeGrafter"/>
</dbReference>
<dbReference type="SUPFAM" id="SSF46689">
    <property type="entry name" value="Homeodomain-like"/>
    <property type="match status" value="1"/>
</dbReference>
<organism evidence="6 7">
    <name type="scientific">Ralstonia edaphi</name>
    <dbReference type="NCBI Taxonomy" id="3058599"/>
    <lineage>
        <taxon>Bacteria</taxon>
        <taxon>Pseudomonadati</taxon>
        <taxon>Pseudomonadota</taxon>
        <taxon>Betaproteobacteria</taxon>
        <taxon>Burkholderiales</taxon>
        <taxon>Burkholderiaceae</taxon>
        <taxon>Ralstonia</taxon>
    </lineage>
</organism>
<dbReference type="EMBL" id="CATWHI010000006">
    <property type="protein sequence ID" value="CAJ0744040.1"/>
    <property type="molecule type" value="Genomic_DNA"/>
</dbReference>
<dbReference type="PANTHER" id="PTHR30055:SF119">
    <property type="entry name" value="NALC"/>
    <property type="match status" value="1"/>
</dbReference>
<dbReference type="Pfam" id="PF00440">
    <property type="entry name" value="TetR_N"/>
    <property type="match status" value="1"/>
</dbReference>
<dbReference type="PANTHER" id="PTHR30055">
    <property type="entry name" value="HTH-TYPE TRANSCRIPTIONAL REGULATOR RUTR"/>
    <property type="match status" value="1"/>
</dbReference>
<evidence type="ECO:0000256" key="2">
    <source>
        <dbReference type="ARBA" id="ARBA00023125"/>
    </source>
</evidence>
<keyword evidence="2 4" id="KW-0238">DNA-binding</keyword>
<keyword evidence="1" id="KW-0805">Transcription regulation</keyword>
<dbReference type="Gene3D" id="1.10.357.10">
    <property type="entry name" value="Tetracycline Repressor, domain 2"/>
    <property type="match status" value="1"/>
</dbReference>
<gene>
    <name evidence="6" type="ORF">R16034_04055</name>
</gene>
<evidence type="ECO:0000313" key="6">
    <source>
        <dbReference type="EMBL" id="CAJ0744040.1"/>
    </source>
</evidence>
<dbReference type="Pfam" id="PF14246">
    <property type="entry name" value="TetR_C_7"/>
    <property type="match status" value="1"/>
</dbReference>
<evidence type="ECO:0000256" key="3">
    <source>
        <dbReference type="ARBA" id="ARBA00023163"/>
    </source>
</evidence>
<keyword evidence="3" id="KW-0804">Transcription</keyword>
<evidence type="ECO:0000313" key="7">
    <source>
        <dbReference type="Proteomes" id="UP001189225"/>
    </source>
</evidence>
<dbReference type="GO" id="GO:0003700">
    <property type="term" value="F:DNA-binding transcription factor activity"/>
    <property type="evidence" value="ECO:0007669"/>
    <property type="project" value="TreeGrafter"/>
</dbReference>
<dbReference type="InterPro" id="IPR001647">
    <property type="entry name" value="HTH_TetR"/>
</dbReference>
<dbReference type="AlphaFoldDB" id="A0AB72XBF5"/>
<evidence type="ECO:0000256" key="4">
    <source>
        <dbReference type="PROSITE-ProRule" id="PRU00335"/>
    </source>
</evidence>